<dbReference type="STRING" id="197461.A3843_16050"/>
<dbReference type="Pfam" id="PF07372">
    <property type="entry name" value="DUF1491"/>
    <property type="match status" value="1"/>
</dbReference>
<protein>
    <submittedName>
        <fullName evidence="1">Uncharacterized protein</fullName>
    </submittedName>
</protein>
<dbReference type="OrthoDB" id="9809136at2"/>
<evidence type="ECO:0000313" key="2">
    <source>
        <dbReference type="Proteomes" id="UP000185783"/>
    </source>
</evidence>
<sequence>MRVTSEFWVGAYIRQCFAQEAFAGILKRGAAEAGAIFVSVDKLNGSYDLYGPAPQSFFDERKPVDREFEKILSDVDRLEVLARLEKEGRFDEDYWHVEVEDKEGRSFLSNVVSQDQ</sequence>
<dbReference type="EMBL" id="LVVZ01000022">
    <property type="protein sequence ID" value="OKL43217.1"/>
    <property type="molecule type" value="Genomic_DNA"/>
</dbReference>
<proteinExistence type="predicted"/>
<evidence type="ECO:0000313" key="1">
    <source>
        <dbReference type="EMBL" id="OKL43217.1"/>
    </source>
</evidence>
<name>A0A1U7JES5_9HYPH</name>
<reference evidence="1 2" key="1">
    <citation type="submission" date="2016-03" db="EMBL/GenBank/DDBJ databases">
        <title>Genome sequence of Nesiotobacter sp. nov., a moderately halophilic alphaproteobacterium isolated from the Yellow Sea, China.</title>
        <authorList>
            <person name="Zhang G."/>
            <person name="Zhang R."/>
        </authorList>
    </citation>
    <scope>NUCLEOTIDE SEQUENCE [LARGE SCALE GENOMIC DNA]</scope>
    <source>
        <strain evidence="1 2">WB1-6</strain>
    </source>
</reference>
<dbReference type="AlphaFoldDB" id="A0A1U7JES5"/>
<accession>A0A1U7JES5</accession>
<organism evidence="1 2">
    <name type="scientific">Pseudovibrio exalbescens</name>
    <dbReference type="NCBI Taxonomy" id="197461"/>
    <lineage>
        <taxon>Bacteria</taxon>
        <taxon>Pseudomonadati</taxon>
        <taxon>Pseudomonadota</taxon>
        <taxon>Alphaproteobacteria</taxon>
        <taxon>Hyphomicrobiales</taxon>
        <taxon>Stappiaceae</taxon>
        <taxon>Pseudovibrio</taxon>
    </lineage>
</organism>
<dbReference type="InterPro" id="IPR009964">
    <property type="entry name" value="DUF1491"/>
</dbReference>
<comment type="caution">
    <text evidence="1">The sequence shown here is derived from an EMBL/GenBank/DDBJ whole genome shotgun (WGS) entry which is preliminary data.</text>
</comment>
<keyword evidence="2" id="KW-1185">Reference proteome</keyword>
<dbReference type="RefSeq" id="WP_028483008.1">
    <property type="nucleotide sequence ID" value="NZ_LVVZ01000022.1"/>
</dbReference>
<gene>
    <name evidence="1" type="ORF">A3843_16050</name>
</gene>
<dbReference type="Gene3D" id="3.40.1530.20">
    <property type="entry name" value="Protein of unknown function (DUF1491)"/>
    <property type="match status" value="1"/>
</dbReference>
<dbReference type="Proteomes" id="UP000185783">
    <property type="component" value="Unassembled WGS sequence"/>
</dbReference>